<dbReference type="InterPro" id="IPR036322">
    <property type="entry name" value="WD40_repeat_dom_sf"/>
</dbReference>
<evidence type="ECO:0000256" key="2">
    <source>
        <dbReference type="ARBA" id="ARBA00022574"/>
    </source>
</evidence>
<feature type="repeat" description="WD" evidence="4">
    <location>
        <begin position="328"/>
        <end position="365"/>
    </location>
</feature>
<comment type="caution">
    <text evidence="6">The sequence shown here is derived from an EMBL/GenBank/DDBJ whole genome shotgun (WGS) entry which is preliminary data.</text>
</comment>
<keyword evidence="7" id="KW-1185">Reference proteome</keyword>
<keyword evidence="2 4" id="KW-0853">WD repeat</keyword>
<dbReference type="PANTHER" id="PTHR22889:SF0">
    <property type="entry name" value="WD REPEAT-CONTAINING PROTEIN 89"/>
    <property type="match status" value="1"/>
</dbReference>
<accession>A0AAN7PEY3</accession>
<dbReference type="Pfam" id="PF00400">
    <property type="entry name" value="WD40"/>
    <property type="match status" value="2"/>
</dbReference>
<evidence type="ECO:0000256" key="5">
    <source>
        <dbReference type="SAM" id="MobiDB-lite"/>
    </source>
</evidence>
<dbReference type="PROSITE" id="PS50082">
    <property type="entry name" value="WD_REPEATS_2"/>
    <property type="match status" value="2"/>
</dbReference>
<evidence type="ECO:0000256" key="1">
    <source>
        <dbReference type="ARBA" id="ARBA00021125"/>
    </source>
</evidence>
<dbReference type="Gene3D" id="2.130.10.10">
    <property type="entry name" value="YVTN repeat-like/Quinoprotein amine dehydrogenase"/>
    <property type="match status" value="1"/>
</dbReference>
<evidence type="ECO:0000313" key="7">
    <source>
        <dbReference type="Proteomes" id="UP001353858"/>
    </source>
</evidence>
<feature type="repeat" description="WD" evidence="4">
    <location>
        <begin position="179"/>
        <end position="212"/>
    </location>
</feature>
<name>A0AAN7PEY3_9COLE</name>
<gene>
    <name evidence="6" type="ORF">RN001_000154</name>
</gene>
<dbReference type="InterPro" id="IPR015943">
    <property type="entry name" value="WD40/YVTN_repeat-like_dom_sf"/>
</dbReference>
<protein>
    <recommendedName>
        <fullName evidence="1">WD repeat-containing protein 89</fullName>
    </recommendedName>
</protein>
<keyword evidence="3" id="KW-0677">Repeat</keyword>
<feature type="region of interest" description="Disordered" evidence="5">
    <location>
        <begin position="1"/>
        <end position="24"/>
    </location>
</feature>
<dbReference type="EMBL" id="JARPUR010000001">
    <property type="protein sequence ID" value="KAK4883883.1"/>
    <property type="molecule type" value="Genomic_DNA"/>
</dbReference>
<dbReference type="PROSITE" id="PS50294">
    <property type="entry name" value="WD_REPEATS_REGION"/>
    <property type="match status" value="1"/>
</dbReference>
<dbReference type="SUPFAM" id="SSF50978">
    <property type="entry name" value="WD40 repeat-like"/>
    <property type="match status" value="1"/>
</dbReference>
<reference evidence="7" key="1">
    <citation type="submission" date="2023-01" db="EMBL/GenBank/DDBJ databases">
        <title>Key to firefly adult light organ development and bioluminescence: homeobox transcription factors regulate luciferase expression and transportation to peroxisome.</title>
        <authorList>
            <person name="Fu X."/>
        </authorList>
    </citation>
    <scope>NUCLEOTIDE SEQUENCE [LARGE SCALE GENOMIC DNA]</scope>
</reference>
<dbReference type="Proteomes" id="UP001353858">
    <property type="component" value="Unassembled WGS sequence"/>
</dbReference>
<dbReference type="SMART" id="SM00320">
    <property type="entry name" value="WD40"/>
    <property type="match status" value="4"/>
</dbReference>
<feature type="compositionally biased region" description="Acidic residues" evidence="5">
    <location>
        <begin position="15"/>
        <end position="24"/>
    </location>
</feature>
<dbReference type="InterPro" id="IPR001680">
    <property type="entry name" value="WD40_rpt"/>
</dbReference>
<sequence>MSCTPENLDKNEVSSLEEYENDSTDTEEIPIVNYRFLTEKKIGGEETYILHIAATPDADCNIVIGTSDDVCEIYRLGENQLAKIETFESNDTITGVQTCPNNNNLFYCGSTKSIKLWDIRTPQKFTLEISEGIEDAKPLACFEVSPNNRLLTAGSELHQGEAFMLFWDIRNVRLMGAYWQSHSDTITQVKFSNNDVNTIMSGSVDGLINVFDAKCTNEDDALLDSFNTGSSVEQLLWYERQGKNWISCITHTSDIQLWATGIEPYVHFRRSDITKAMKRKSEAHCYIVSSHSNKLGDVLVLTGAHSKNKEYLSLMNISTKELVYLGNLIENKQRVRCSFYNPNHNLLLTGGELGLLNVWNINPKS</sequence>
<dbReference type="PANTHER" id="PTHR22889">
    <property type="entry name" value="WD REPEAT-CONTAINING PROTEIN 89"/>
    <property type="match status" value="1"/>
</dbReference>
<proteinExistence type="predicted"/>
<evidence type="ECO:0000313" key="6">
    <source>
        <dbReference type="EMBL" id="KAK4883883.1"/>
    </source>
</evidence>
<organism evidence="6 7">
    <name type="scientific">Aquatica leii</name>
    <dbReference type="NCBI Taxonomy" id="1421715"/>
    <lineage>
        <taxon>Eukaryota</taxon>
        <taxon>Metazoa</taxon>
        <taxon>Ecdysozoa</taxon>
        <taxon>Arthropoda</taxon>
        <taxon>Hexapoda</taxon>
        <taxon>Insecta</taxon>
        <taxon>Pterygota</taxon>
        <taxon>Neoptera</taxon>
        <taxon>Endopterygota</taxon>
        <taxon>Coleoptera</taxon>
        <taxon>Polyphaga</taxon>
        <taxon>Elateriformia</taxon>
        <taxon>Elateroidea</taxon>
        <taxon>Lampyridae</taxon>
        <taxon>Luciolinae</taxon>
        <taxon>Aquatica</taxon>
    </lineage>
</organism>
<dbReference type="AlphaFoldDB" id="A0AAN7PEY3"/>
<evidence type="ECO:0000256" key="4">
    <source>
        <dbReference type="PROSITE-ProRule" id="PRU00221"/>
    </source>
</evidence>
<evidence type="ECO:0000256" key="3">
    <source>
        <dbReference type="ARBA" id="ARBA00022737"/>
    </source>
</evidence>
<dbReference type="InterPro" id="IPR039328">
    <property type="entry name" value="WDR89"/>
</dbReference>